<evidence type="ECO:0000256" key="1">
    <source>
        <dbReference type="ARBA" id="ARBA00006836"/>
    </source>
</evidence>
<evidence type="ECO:0000313" key="7">
    <source>
        <dbReference type="Proteomes" id="UP000327493"/>
    </source>
</evidence>
<dbReference type="GO" id="GO:0072686">
    <property type="term" value="C:mitotic spindle"/>
    <property type="evidence" value="ECO:0007669"/>
    <property type="project" value="TreeGrafter"/>
</dbReference>
<keyword evidence="7" id="KW-1185">Reference proteome</keyword>
<dbReference type="GO" id="GO:0031110">
    <property type="term" value="P:regulation of microtubule polymerization or depolymerization"/>
    <property type="evidence" value="ECO:0007669"/>
    <property type="project" value="TreeGrafter"/>
</dbReference>
<feature type="region of interest" description="Disordered" evidence="5">
    <location>
        <begin position="233"/>
        <end position="252"/>
    </location>
</feature>
<dbReference type="GO" id="GO:0000278">
    <property type="term" value="P:mitotic cell cycle"/>
    <property type="evidence" value="ECO:0007669"/>
    <property type="project" value="TreeGrafter"/>
</dbReference>
<keyword evidence="2" id="KW-0175">Coiled coil</keyword>
<evidence type="ECO:0000313" key="6">
    <source>
        <dbReference type="EMBL" id="KAA8590715.1"/>
    </source>
</evidence>
<dbReference type="InterPro" id="IPR042031">
    <property type="entry name" value="SKA1_MBD_sf"/>
</dbReference>
<evidence type="ECO:0000256" key="5">
    <source>
        <dbReference type="SAM" id="MobiDB-lite"/>
    </source>
</evidence>
<accession>A0A5J5DCQ5</accession>
<dbReference type="Gene3D" id="1.10.10.1890">
    <property type="entry name" value="Ska1 microtubule binding domain-like"/>
    <property type="match status" value="1"/>
</dbReference>
<evidence type="ECO:0000256" key="4">
    <source>
        <dbReference type="ARBA" id="ARBA00047202"/>
    </source>
</evidence>
<dbReference type="EMBL" id="VOFY01000008">
    <property type="protein sequence ID" value="KAA8590715.1"/>
    <property type="molecule type" value="Genomic_DNA"/>
</dbReference>
<dbReference type="GO" id="GO:0008017">
    <property type="term" value="F:microtubule binding"/>
    <property type="evidence" value="ECO:0007669"/>
    <property type="project" value="InterPro"/>
</dbReference>
<sequence length="380" mass="43335">MAVQLATSLLLCDRNSQKLRRISVCVSVSDAEDSKKHGGGTNSLSSPFTGSQCEGTPAAVSDCRESQCAGSTYSTWPSAKHDPLNRTSSWYVSHALVLAHIASSSQWNSTLQPAGAVMHITTFCQRRRRRKKRNRRRRREEETALAYGAGRRDVSSSLKLNREEEGINREEHSLVTMNELEDVSHHIQDRISTLHRMLDLSSVELPQNKMKKLGQELFVLEGLLEEFENGSQPVKNQREGADVQPAQSENVKKTNRSVIRELELITMPEFQSIPQYMKGRASYDQLNAAVQSINTATAAKYKILRQPLKTLNNHTRKLHQRFKDQETKETKGHYFVVEDDIREFTQMKVDKRFQGILNMLRHCQRLRELRGGGVVRYMLL</sequence>
<reference evidence="6 7" key="1">
    <citation type="submission" date="2019-08" db="EMBL/GenBank/DDBJ databases">
        <title>A chromosome-level genome assembly, high-density linkage maps, and genome scans reveal the genomic architecture of hybrid incompatibilities underlying speciation via character displacement in darters (Percidae: Etheostominae).</title>
        <authorList>
            <person name="Moran R.L."/>
            <person name="Catchen J.M."/>
            <person name="Fuller R.C."/>
        </authorList>
    </citation>
    <scope>NUCLEOTIDE SEQUENCE [LARGE SCALE GENOMIC DNA]</scope>
    <source>
        <strain evidence="6">EspeVRDwgs_2016</strain>
        <tissue evidence="6">Muscle</tissue>
    </source>
</reference>
<gene>
    <name evidence="6" type="ORF">FQN60_014649</name>
</gene>
<dbReference type="GO" id="GO:0005876">
    <property type="term" value="C:spindle microtubule"/>
    <property type="evidence" value="ECO:0007669"/>
    <property type="project" value="TreeGrafter"/>
</dbReference>
<feature type="region of interest" description="Disordered" evidence="5">
    <location>
        <begin position="32"/>
        <end position="51"/>
    </location>
</feature>
<dbReference type="Gene3D" id="6.10.250.1370">
    <property type="match status" value="1"/>
</dbReference>
<protein>
    <recommendedName>
        <fullName evidence="3">SKA complex subunit 1</fullName>
    </recommendedName>
    <alternativeName>
        <fullName evidence="4">Spindle and kinetochore-associated protein 1</fullName>
    </alternativeName>
</protein>
<dbReference type="PANTHER" id="PTHR28573:SF1">
    <property type="entry name" value="SPINDLE AND KINETOCHORE-ASSOCIATED PROTEIN 1"/>
    <property type="match status" value="1"/>
</dbReference>
<name>A0A5J5DCQ5_9PERO</name>
<dbReference type="GO" id="GO:0000940">
    <property type="term" value="C:outer kinetochore"/>
    <property type="evidence" value="ECO:0007669"/>
    <property type="project" value="TreeGrafter"/>
</dbReference>
<feature type="compositionally biased region" description="Polar residues" evidence="5">
    <location>
        <begin position="42"/>
        <end position="51"/>
    </location>
</feature>
<dbReference type="Proteomes" id="UP000327493">
    <property type="component" value="Chromosome 8"/>
</dbReference>
<comment type="caution">
    <text evidence="6">The sequence shown here is derived from an EMBL/GenBank/DDBJ whole genome shotgun (WGS) entry which is preliminary data.</text>
</comment>
<dbReference type="PANTHER" id="PTHR28573">
    <property type="entry name" value="SPINDLE AND KINETOCHORE-ASSOCIATED PROTEIN 1"/>
    <property type="match status" value="1"/>
</dbReference>
<dbReference type="Pfam" id="PF07160">
    <property type="entry name" value="SKA1"/>
    <property type="match status" value="1"/>
</dbReference>
<dbReference type="InterPro" id="IPR009829">
    <property type="entry name" value="SKA1"/>
</dbReference>
<proteinExistence type="inferred from homology"/>
<dbReference type="AlphaFoldDB" id="A0A5J5DCQ5"/>
<comment type="similarity">
    <text evidence="1">Belongs to the SKA1 family.</text>
</comment>
<dbReference type="FunFam" id="1.10.10.1890:FF:000002">
    <property type="entry name" value="Spindle and kinetochore-associated protein 1"/>
    <property type="match status" value="1"/>
</dbReference>
<organism evidence="6 7">
    <name type="scientific">Etheostoma spectabile</name>
    <name type="common">orangethroat darter</name>
    <dbReference type="NCBI Taxonomy" id="54343"/>
    <lineage>
        <taxon>Eukaryota</taxon>
        <taxon>Metazoa</taxon>
        <taxon>Chordata</taxon>
        <taxon>Craniata</taxon>
        <taxon>Vertebrata</taxon>
        <taxon>Euteleostomi</taxon>
        <taxon>Actinopterygii</taxon>
        <taxon>Neopterygii</taxon>
        <taxon>Teleostei</taxon>
        <taxon>Neoteleostei</taxon>
        <taxon>Acanthomorphata</taxon>
        <taxon>Eupercaria</taxon>
        <taxon>Perciformes</taxon>
        <taxon>Percoidei</taxon>
        <taxon>Percidae</taxon>
        <taxon>Etheostomatinae</taxon>
        <taxon>Etheostoma</taxon>
    </lineage>
</organism>
<dbReference type="GO" id="GO:0051301">
    <property type="term" value="P:cell division"/>
    <property type="evidence" value="ECO:0007669"/>
    <property type="project" value="InterPro"/>
</dbReference>
<evidence type="ECO:0000256" key="3">
    <source>
        <dbReference type="ARBA" id="ARBA00047182"/>
    </source>
</evidence>
<evidence type="ECO:0000256" key="2">
    <source>
        <dbReference type="ARBA" id="ARBA00023054"/>
    </source>
</evidence>
<dbReference type="GO" id="GO:0007059">
    <property type="term" value="P:chromosome segregation"/>
    <property type="evidence" value="ECO:0007669"/>
    <property type="project" value="InterPro"/>
</dbReference>